<dbReference type="InterPro" id="IPR003594">
    <property type="entry name" value="HATPase_dom"/>
</dbReference>
<dbReference type="SUPFAM" id="SSF55874">
    <property type="entry name" value="ATPase domain of HSP90 chaperone/DNA topoisomerase II/histidine kinase"/>
    <property type="match status" value="1"/>
</dbReference>
<dbReference type="FunFam" id="3.30.450.20:FF:000099">
    <property type="entry name" value="Sensory box sensor histidine kinase"/>
    <property type="match status" value="1"/>
</dbReference>
<dbReference type="InterPro" id="IPR003661">
    <property type="entry name" value="HisK_dim/P_dom"/>
</dbReference>
<gene>
    <name evidence="10" type="ORF">SAMN04488069_12035</name>
</gene>
<dbReference type="Pfam" id="PF08448">
    <property type="entry name" value="PAS_4"/>
    <property type="match status" value="2"/>
</dbReference>
<dbReference type="EMBL" id="FNOV01000020">
    <property type="protein sequence ID" value="SDY94616.1"/>
    <property type="molecule type" value="Genomic_DNA"/>
</dbReference>
<dbReference type="Pfam" id="PF02518">
    <property type="entry name" value="HATPase_c"/>
    <property type="match status" value="1"/>
</dbReference>
<evidence type="ECO:0000256" key="6">
    <source>
        <dbReference type="SAM" id="Coils"/>
    </source>
</evidence>
<dbReference type="NCBIfam" id="TIGR00229">
    <property type="entry name" value="sensory_box"/>
    <property type="match status" value="2"/>
</dbReference>
<keyword evidence="3" id="KW-0597">Phosphoprotein</keyword>
<feature type="coiled-coil region" evidence="6">
    <location>
        <begin position="284"/>
        <end position="325"/>
    </location>
</feature>
<dbReference type="OrthoDB" id="9766459at2"/>
<dbReference type="InterPro" id="IPR052162">
    <property type="entry name" value="Sensor_kinase/Photoreceptor"/>
</dbReference>
<dbReference type="InterPro" id="IPR005467">
    <property type="entry name" value="His_kinase_dom"/>
</dbReference>
<feature type="domain" description="PAC" evidence="9">
    <location>
        <begin position="650"/>
        <end position="702"/>
    </location>
</feature>
<dbReference type="RefSeq" id="WP_092743721.1">
    <property type="nucleotide sequence ID" value="NZ_FNOV01000020.1"/>
</dbReference>
<dbReference type="PRINTS" id="PR00344">
    <property type="entry name" value="BCTRLSENSOR"/>
</dbReference>
<dbReference type="InterPro" id="IPR000700">
    <property type="entry name" value="PAS-assoc_C"/>
</dbReference>
<dbReference type="STRING" id="651662.SAMN04488069_12035"/>
<dbReference type="SUPFAM" id="SSF47384">
    <property type="entry name" value="Homodimeric domain of signal transducing histidine kinase"/>
    <property type="match status" value="1"/>
</dbReference>
<sequence>MAPGFPTPASLSFPDSLLYDLLDVSLTGVNVLRPVYDPAGEIEDFAIEYLNPAGQRMAGLAERPGGTLLTRFPESKAAGILAYYRRAYTEGYPGLHEVNYQADGLDNFFRLAARRSGELLVVSFTDTADQNRSAVELALRESQVAEQAARADAQRQRLLEFMDAAPGMVLRLVGPQHVIEFANEGFRQQFGVPDPVGKPYLEALPVAATQDDSAYQATALYDHIYRTGEPYYAAEAPYYIAPPQAGRRELRYFTFAVQAARDGRGRIVGVQAFATDVTAQVLARQQVEQLNQELEARVQARTRELAQAQAETEAQRQRLHQLVAEAPALIASLRGPEHVVELANDGFRAIFGGRELVGKTYREAIPEFAGQPFFDRLDRVYRTGETYHGIDEPVVLDRTNSGQLERTFITYTYQATRDVHGRIDGILVFCYEVTDQVMARQEREAQREQLQAVFAQAPVAVCLFRGENSVFDVVNPPMAEMLGHPLEALVGHPFFEVMPELRAQGLPELLAEVRRTGTPYVAQEQAIQLLRHQPGAPGYYNFVYQPLFDAQHQVTGIVCVVTDVSEQVAARRVVEAREESFRLMADHAPAMLWVTDPAGQCTYLNAQWYAYTGQTEAEALGLGWTQAVHPDDADAAGTAFLDANDRRVPFEFLYRLRRHDGKYRWAIDRGLPRFGPDGAFAGIVGTVVEVHEQKLAELALQKLTKKLRKSRDQAEALNAELGTTNQQLLRTNVDLDNFIYTASHDLKAPISNLEGLLHLLQLELPPALAESPTVGPVLGHMLDAVDRFKRTIDHLTELSKLQKEHAPATTLVNLAAVVEGVRQDLAPQLRESKAQLTVAVSEGSAFHFSEKNLRSVVYNLLSNALKYRHPDRRLHVDVRSHVREGFTVLEVHDNGLGLDPDHLPRLFTMFQRFHDHVEGTGIGLFMLKRMVDNAGGRVEVHSRLGAGTTFFVHLPHAAPAA</sequence>
<dbReference type="CDD" id="cd00130">
    <property type="entry name" value="PAS"/>
    <property type="match status" value="2"/>
</dbReference>
<dbReference type="SMART" id="SM00388">
    <property type="entry name" value="HisKA"/>
    <property type="match status" value="1"/>
</dbReference>
<evidence type="ECO:0000313" key="11">
    <source>
        <dbReference type="Proteomes" id="UP000199249"/>
    </source>
</evidence>
<keyword evidence="5" id="KW-0418">Kinase</keyword>
<dbReference type="InterPro" id="IPR036890">
    <property type="entry name" value="HATPase_C_sf"/>
</dbReference>
<evidence type="ECO:0000256" key="5">
    <source>
        <dbReference type="ARBA" id="ARBA00022777"/>
    </source>
</evidence>
<reference evidence="11" key="1">
    <citation type="submission" date="2016-10" db="EMBL/GenBank/DDBJ databases">
        <authorList>
            <person name="Varghese N."/>
            <person name="Submissions S."/>
        </authorList>
    </citation>
    <scope>NUCLEOTIDE SEQUENCE [LARGE SCALE GENOMIC DNA]</scope>
    <source>
        <strain evidence="11">CGMCC 1.8975</strain>
    </source>
</reference>
<feature type="domain" description="PAC" evidence="9">
    <location>
        <begin position="523"/>
        <end position="576"/>
    </location>
</feature>
<evidence type="ECO:0000256" key="4">
    <source>
        <dbReference type="ARBA" id="ARBA00022679"/>
    </source>
</evidence>
<dbReference type="Pfam" id="PF08447">
    <property type="entry name" value="PAS_3"/>
    <property type="match status" value="1"/>
</dbReference>
<dbReference type="InterPro" id="IPR001610">
    <property type="entry name" value="PAC"/>
</dbReference>
<comment type="catalytic activity">
    <reaction evidence="1">
        <text>ATP + protein L-histidine = ADP + protein N-phospho-L-histidine.</text>
        <dbReference type="EC" id="2.7.13.3"/>
    </reaction>
</comment>
<accession>A0A1H3P0G7</accession>
<feature type="coiled-coil region" evidence="6">
    <location>
        <begin position="693"/>
        <end position="727"/>
    </location>
</feature>
<dbReference type="InterPro" id="IPR004358">
    <property type="entry name" value="Sig_transdc_His_kin-like_C"/>
</dbReference>
<feature type="domain" description="Histidine kinase" evidence="7">
    <location>
        <begin position="741"/>
        <end position="958"/>
    </location>
</feature>
<dbReference type="AlphaFoldDB" id="A0A1H3P0G7"/>
<dbReference type="InterPro" id="IPR035965">
    <property type="entry name" value="PAS-like_dom_sf"/>
</dbReference>
<keyword evidence="6" id="KW-0175">Coiled coil</keyword>
<dbReference type="SMART" id="SM00086">
    <property type="entry name" value="PAC"/>
    <property type="match status" value="2"/>
</dbReference>
<evidence type="ECO:0000256" key="2">
    <source>
        <dbReference type="ARBA" id="ARBA00012438"/>
    </source>
</evidence>
<dbReference type="Gene3D" id="3.30.565.10">
    <property type="entry name" value="Histidine kinase-like ATPase, C-terminal domain"/>
    <property type="match status" value="1"/>
</dbReference>
<name>A0A1H3P0G7_9BACT</name>
<keyword evidence="11" id="KW-1185">Reference proteome</keyword>
<dbReference type="SMART" id="SM00091">
    <property type="entry name" value="PAS"/>
    <property type="match status" value="5"/>
</dbReference>
<evidence type="ECO:0000313" key="10">
    <source>
        <dbReference type="EMBL" id="SDY94616.1"/>
    </source>
</evidence>
<dbReference type="InterPro" id="IPR036097">
    <property type="entry name" value="HisK_dim/P_sf"/>
</dbReference>
<feature type="domain" description="PAS" evidence="8">
    <location>
        <begin position="577"/>
        <end position="632"/>
    </location>
</feature>
<dbReference type="Gene3D" id="3.30.450.20">
    <property type="entry name" value="PAS domain"/>
    <property type="match status" value="4"/>
</dbReference>
<dbReference type="PROSITE" id="PS50109">
    <property type="entry name" value="HIS_KIN"/>
    <property type="match status" value="1"/>
</dbReference>
<dbReference type="PROSITE" id="PS50112">
    <property type="entry name" value="PAS"/>
    <property type="match status" value="1"/>
</dbReference>
<dbReference type="SMART" id="SM00387">
    <property type="entry name" value="HATPase_c"/>
    <property type="match status" value="1"/>
</dbReference>
<dbReference type="GO" id="GO:0000155">
    <property type="term" value="F:phosphorelay sensor kinase activity"/>
    <property type="evidence" value="ECO:0007669"/>
    <property type="project" value="InterPro"/>
</dbReference>
<evidence type="ECO:0000256" key="1">
    <source>
        <dbReference type="ARBA" id="ARBA00000085"/>
    </source>
</evidence>
<evidence type="ECO:0000259" key="8">
    <source>
        <dbReference type="PROSITE" id="PS50112"/>
    </source>
</evidence>
<dbReference type="Proteomes" id="UP000199249">
    <property type="component" value="Unassembled WGS sequence"/>
</dbReference>
<dbReference type="PANTHER" id="PTHR43304:SF1">
    <property type="entry name" value="PAC DOMAIN-CONTAINING PROTEIN"/>
    <property type="match status" value="1"/>
</dbReference>
<evidence type="ECO:0000259" key="7">
    <source>
        <dbReference type="PROSITE" id="PS50109"/>
    </source>
</evidence>
<evidence type="ECO:0000259" key="9">
    <source>
        <dbReference type="PROSITE" id="PS50113"/>
    </source>
</evidence>
<proteinExistence type="predicted"/>
<protein>
    <recommendedName>
        <fullName evidence="2">histidine kinase</fullName>
        <ecNumber evidence="2">2.7.13.3</ecNumber>
    </recommendedName>
</protein>
<dbReference type="EC" id="2.7.13.3" evidence="2"/>
<dbReference type="PROSITE" id="PS50113">
    <property type="entry name" value="PAC"/>
    <property type="match status" value="2"/>
</dbReference>
<keyword evidence="4" id="KW-0808">Transferase</keyword>
<dbReference type="Gene3D" id="1.10.287.130">
    <property type="match status" value="1"/>
</dbReference>
<dbReference type="InterPro" id="IPR013655">
    <property type="entry name" value="PAS_fold_3"/>
</dbReference>
<dbReference type="PANTHER" id="PTHR43304">
    <property type="entry name" value="PHYTOCHROME-LIKE PROTEIN CPH1"/>
    <property type="match status" value="1"/>
</dbReference>
<dbReference type="InterPro" id="IPR000014">
    <property type="entry name" value="PAS"/>
</dbReference>
<dbReference type="InterPro" id="IPR013656">
    <property type="entry name" value="PAS_4"/>
</dbReference>
<organism evidence="10 11">
    <name type="scientific">Hymenobacter psychrophilus</name>
    <dbReference type="NCBI Taxonomy" id="651662"/>
    <lineage>
        <taxon>Bacteria</taxon>
        <taxon>Pseudomonadati</taxon>
        <taxon>Bacteroidota</taxon>
        <taxon>Cytophagia</taxon>
        <taxon>Cytophagales</taxon>
        <taxon>Hymenobacteraceae</taxon>
        <taxon>Hymenobacter</taxon>
    </lineage>
</organism>
<evidence type="ECO:0000256" key="3">
    <source>
        <dbReference type="ARBA" id="ARBA00022553"/>
    </source>
</evidence>
<dbReference type="SUPFAM" id="SSF55785">
    <property type="entry name" value="PYP-like sensor domain (PAS domain)"/>
    <property type="match status" value="4"/>
</dbReference>